<reference evidence="5 6" key="2">
    <citation type="submission" date="2025-04" db="UniProtKB">
        <authorList>
            <consortium name="RefSeq"/>
        </authorList>
    </citation>
    <scope>IDENTIFICATION</scope>
    <source>
        <tissue evidence="5 6">Young leaves</tissue>
    </source>
</reference>
<dbReference type="Pfam" id="PF00249">
    <property type="entry name" value="Myb_DNA-binding"/>
    <property type="match status" value="1"/>
</dbReference>
<dbReference type="AlphaFoldDB" id="A0A8B8J900"/>
<dbReference type="PANTHER" id="PTHR47122:SF8">
    <property type="entry name" value="MYB-LIKE DOMAIN-CONTAINING PROTEIN"/>
    <property type="match status" value="1"/>
</dbReference>
<protein>
    <submittedName>
        <fullName evidence="5 6">Uncharacterized protein LOC103714543 isoform X1</fullName>
    </submittedName>
</protein>
<gene>
    <name evidence="5 6" type="primary">LOC103714543</name>
</gene>
<proteinExistence type="predicted"/>
<keyword evidence="4" id="KW-1185">Reference proteome</keyword>
<dbReference type="GeneID" id="103714543"/>
<evidence type="ECO:0000313" key="5">
    <source>
        <dbReference type="RefSeq" id="XP_026663253.2"/>
    </source>
</evidence>
<dbReference type="GO" id="GO:0003677">
    <property type="term" value="F:DNA binding"/>
    <property type="evidence" value="ECO:0007669"/>
    <property type="project" value="UniProtKB-KW"/>
</dbReference>
<evidence type="ECO:0000313" key="6">
    <source>
        <dbReference type="RefSeq" id="XP_026663254.2"/>
    </source>
</evidence>
<dbReference type="InterPro" id="IPR017930">
    <property type="entry name" value="Myb_dom"/>
</dbReference>
<evidence type="ECO:0000259" key="2">
    <source>
        <dbReference type="PROSITE" id="PS50090"/>
    </source>
</evidence>
<dbReference type="Proteomes" id="UP000228380">
    <property type="component" value="Chromosome 2"/>
</dbReference>
<dbReference type="OrthoDB" id="608866at2759"/>
<keyword evidence="1" id="KW-0238">DNA-binding</keyword>
<dbReference type="Gene3D" id="1.10.246.220">
    <property type="match status" value="1"/>
</dbReference>
<dbReference type="CDD" id="cd11660">
    <property type="entry name" value="SANT_TRF"/>
    <property type="match status" value="1"/>
</dbReference>
<dbReference type="PANTHER" id="PTHR47122">
    <property type="entry name" value="MYB-LIKE DNA-BINDING DOMAIN CONTAINING PROTEIN, EXPRESSED"/>
    <property type="match status" value="1"/>
</dbReference>
<accession>A0A8B8J900</accession>
<dbReference type="SMART" id="SM00717">
    <property type="entry name" value="SANT"/>
    <property type="match status" value="1"/>
</dbReference>
<dbReference type="PROSITE" id="PS50090">
    <property type="entry name" value="MYB_LIKE"/>
    <property type="match status" value="1"/>
</dbReference>
<dbReference type="InterPro" id="IPR009057">
    <property type="entry name" value="Homeodomain-like_sf"/>
</dbReference>
<dbReference type="RefSeq" id="XP_026663253.2">
    <property type="nucleotide sequence ID" value="XM_026807452.2"/>
</dbReference>
<evidence type="ECO:0000313" key="4">
    <source>
        <dbReference type="Proteomes" id="UP000228380"/>
    </source>
</evidence>
<organism evidence="4 6">
    <name type="scientific">Phoenix dactylifera</name>
    <name type="common">Date palm</name>
    <dbReference type="NCBI Taxonomy" id="42345"/>
    <lineage>
        <taxon>Eukaryota</taxon>
        <taxon>Viridiplantae</taxon>
        <taxon>Streptophyta</taxon>
        <taxon>Embryophyta</taxon>
        <taxon>Tracheophyta</taxon>
        <taxon>Spermatophyta</taxon>
        <taxon>Magnoliopsida</taxon>
        <taxon>Liliopsida</taxon>
        <taxon>Arecaceae</taxon>
        <taxon>Coryphoideae</taxon>
        <taxon>Phoeniceae</taxon>
        <taxon>Phoenix</taxon>
    </lineage>
</organism>
<dbReference type="SUPFAM" id="SSF46689">
    <property type="entry name" value="Homeodomain-like"/>
    <property type="match status" value="1"/>
</dbReference>
<evidence type="ECO:0000259" key="3">
    <source>
        <dbReference type="PROSITE" id="PS51294"/>
    </source>
</evidence>
<feature type="domain" description="Myb-like" evidence="2">
    <location>
        <begin position="490"/>
        <end position="537"/>
    </location>
</feature>
<evidence type="ECO:0000256" key="1">
    <source>
        <dbReference type="ARBA" id="ARBA00023125"/>
    </source>
</evidence>
<dbReference type="PROSITE" id="PS51294">
    <property type="entry name" value="HTH_MYB"/>
    <property type="match status" value="1"/>
</dbReference>
<sequence>MLEVENDASKGGTAKYGEKDNWAEQSIGVDQLTFKLVQVEGDRTCIPALEDEAMEVEHLLAEPQSEEDLIVDVMHLNSENTNPRLGNEDFPCEVGCGNPKKDFGMLDSDDAHVVKQEPKYEYVENMMQGIEEEGILHLPYSLSSVCPDLSDIGFPESSEMDYASENMSFMRNFGSECQTISIEREEDAGEMSHLPNAIIPCEGTSDCAPSFLDNMSTDELHDAFRSMFGRDTCVMDKQWLKHRVLFGLQNHTEVGYASSLLECGLSSVENDDDMIWIPKNVPEEICIPLTNIFGSSALVVGTGAGKERHSCEDVAVANISKVGKAGFEPLNLEERPSALTATKRLRKPTRRYIEETSEMISRGCNERAKAPIDSAPIVSSRDKLSHVKTDNRGGQVVYQEYSPRSGIQVPNSLQFRRGRPKKNSSLMLSSFIQGSKILGSKEDMIFSVACQATCASRLARDELQDGLSDDCATATRNEKSGIRRKHHRLWTLSEVMKLVEGVSRYGVGRWTEIKRLLFSSSAYRTSVDLKDKWRNLLRASGAQLHNRNQVELQKKHMSLPIPQSVLRRVKELSIIHPYPRERKSRPPLVSSSPVSACSNGISISRSGRIVHKQIST</sequence>
<dbReference type="RefSeq" id="XP_026663254.2">
    <property type="nucleotide sequence ID" value="XM_026807453.2"/>
</dbReference>
<reference evidence="4" key="1">
    <citation type="journal article" date="2019" name="Nat. Commun.">
        <title>Genome-wide association mapping of date palm fruit traits.</title>
        <authorList>
            <person name="Hazzouri K.M."/>
            <person name="Gros-Balthazard M."/>
            <person name="Flowers J.M."/>
            <person name="Copetti D."/>
            <person name="Lemansour A."/>
            <person name="Lebrun M."/>
            <person name="Masmoudi K."/>
            <person name="Ferrand S."/>
            <person name="Dhar M.I."/>
            <person name="Fresquez Z.A."/>
            <person name="Rosas U."/>
            <person name="Zhang J."/>
            <person name="Talag J."/>
            <person name="Lee S."/>
            <person name="Kudrna D."/>
            <person name="Powell R.F."/>
            <person name="Leitch I.J."/>
            <person name="Krueger R.R."/>
            <person name="Wing R.A."/>
            <person name="Amiri K.M.A."/>
            <person name="Purugganan M.D."/>
        </authorList>
    </citation>
    <scope>NUCLEOTIDE SEQUENCE [LARGE SCALE GENOMIC DNA]</scope>
    <source>
        <strain evidence="4">cv. Khalas</strain>
    </source>
</reference>
<name>A0A8B8J900_PHODC</name>
<dbReference type="InterPro" id="IPR001005">
    <property type="entry name" value="SANT/Myb"/>
</dbReference>
<feature type="domain" description="HTH myb-type" evidence="3">
    <location>
        <begin position="482"/>
        <end position="541"/>
    </location>
</feature>